<dbReference type="PANTHER" id="PTHR22748">
    <property type="entry name" value="AP ENDONUCLEASE"/>
    <property type="match status" value="1"/>
</dbReference>
<keyword evidence="3" id="KW-0479">Metal-binding</keyword>
<dbReference type="InterPro" id="IPR036691">
    <property type="entry name" value="Endo/exonu/phosph_ase_sf"/>
</dbReference>
<dbReference type="NCBIfam" id="TIGR00195">
    <property type="entry name" value="exoDNase_III"/>
    <property type="match status" value="1"/>
</dbReference>
<proteinExistence type="inferred from homology"/>
<evidence type="ECO:0000259" key="6">
    <source>
        <dbReference type="Pfam" id="PF03372"/>
    </source>
</evidence>
<dbReference type="PANTHER" id="PTHR22748:SF6">
    <property type="entry name" value="DNA-(APURINIC OR APYRIMIDINIC SITE) ENDONUCLEASE"/>
    <property type="match status" value="1"/>
</dbReference>
<reference evidence="7" key="1">
    <citation type="submission" date="2022-04" db="EMBL/GenBank/DDBJ databases">
        <title>Lysobacter sp. CAU 1642 isolated from sea sand.</title>
        <authorList>
            <person name="Kim W."/>
        </authorList>
    </citation>
    <scope>NUCLEOTIDE SEQUENCE</scope>
    <source>
        <strain evidence="7">CAU 1642</strain>
    </source>
</reference>
<protein>
    <submittedName>
        <fullName evidence="7">Exodeoxyribonuclease III</fullName>
    </submittedName>
</protein>
<keyword evidence="8" id="KW-1185">Reference proteome</keyword>
<gene>
    <name evidence="7" type="ORF">M0G41_02530</name>
</gene>
<dbReference type="Pfam" id="PF03372">
    <property type="entry name" value="Exo_endo_phos"/>
    <property type="match status" value="1"/>
</dbReference>
<dbReference type="NCBIfam" id="TIGR00633">
    <property type="entry name" value="xth"/>
    <property type="match status" value="1"/>
</dbReference>
<sequence length="256" mass="29716">MRIVSFNANGLRSAATKGFFDWFAEQDIDLLCVQETKAQTEQLQDQVFCPSGYHRHFHDARCRRGYSGVAVYSRQAPDEVCRELGWEEFDCEGRYLEARFGSLSVVSLYLPSGSSGDERQGYKFRVMEWFAPILEGWLRSGRDYVVCGDWNIVHTEKDIRNWKSNQKNSGCLPEERAWLGELLSGQGWVDAYRRLRPDGEDYTWWSQRGAARAKDVGWRIDYQLVSPGLAERLRDCAICPRELRFSDHAPFIVDYR</sequence>
<evidence type="ECO:0000256" key="2">
    <source>
        <dbReference type="ARBA" id="ARBA00007092"/>
    </source>
</evidence>
<comment type="cofactor">
    <cofactor evidence="1">
        <name>Mg(2+)</name>
        <dbReference type="ChEBI" id="CHEBI:18420"/>
    </cofactor>
</comment>
<evidence type="ECO:0000256" key="1">
    <source>
        <dbReference type="ARBA" id="ARBA00001946"/>
    </source>
</evidence>
<dbReference type="RefSeq" id="WP_248204734.1">
    <property type="nucleotide sequence ID" value="NZ_JALNMH010000001.1"/>
</dbReference>
<evidence type="ECO:0000313" key="8">
    <source>
        <dbReference type="Proteomes" id="UP001431449"/>
    </source>
</evidence>
<comment type="caution">
    <text evidence="7">The sequence shown here is derived from an EMBL/GenBank/DDBJ whole genome shotgun (WGS) entry which is preliminary data.</text>
</comment>
<evidence type="ECO:0000256" key="5">
    <source>
        <dbReference type="ARBA" id="ARBA00022842"/>
    </source>
</evidence>
<dbReference type="Gene3D" id="3.60.10.10">
    <property type="entry name" value="Endonuclease/exonuclease/phosphatase"/>
    <property type="match status" value="1"/>
</dbReference>
<dbReference type="CDD" id="cd10281">
    <property type="entry name" value="Nape_like_AP-endo"/>
    <property type="match status" value="1"/>
</dbReference>
<name>A0ABT0GDB3_9GAMM</name>
<dbReference type="PROSITE" id="PS51435">
    <property type="entry name" value="AP_NUCLEASE_F1_4"/>
    <property type="match status" value="1"/>
</dbReference>
<keyword evidence="4" id="KW-0378">Hydrolase</keyword>
<keyword evidence="5" id="KW-0460">Magnesium</keyword>
<accession>A0ABT0GDB3</accession>
<evidence type="ECO:0000313" key="7">
    <source>
        <dbReference type="EMBL" id="MCK7592541.1"/>
    </source>
</evidence>
<dbReference type="Proteomes" id="UP001431449">
    <property type="component" value="Unassembled WGS sequence"/>
</dbReference>
<dbReference type="EMBL" id="JALNMH010000001">
    <property type="protein sequence ID" value="MCK7592541.1"/>
    <property type="molecule type" value="Genomic_DNA"/>
</dbReference>
<feature type="domain" description="Endonuclease/exonuclease/phosphatase" evidence="6">
    <location>
        <begin position="4"/>
        <end position="248"/>
    </location>
</feature>
<organism evidence="7 8">
    <name type="scientific">Pseudomarimonas salicorniae</name>
    <dbReference type="NCBI Taxonomy" id="2933270"/>
    <lineage>
        <taxon>Bacteria</taxon>
        <taxon>Pseudomonadati</taxon>
        <taxon>Pseudomonadota</taxon>
        <taxon>Gammaproteobacteria</taxon>
        <taxon>Lysobacterales</taxon>
        <taxon>Lysobacteraceae</taxon>
        <taxon>Pseudomarimonas</taxon>
    </lineage>
</organism>
<dbReference type="InterPro" id="IPR004808">
    <property type="entry name" value="AP_endonuc_1"/>
</dbReference>
<dbReference type="InterPro" id="IPR005135">
    <property type="entry name" value="Endo/exonuclease/phosphatase"/>
</dbReference>
<comment type="similarity">
    <text evidence="2">Belongs to the DNA repair enzymes AP/ExoA family.</text>
</comment>
<dbReference type="SUPFAM" id="SSF56219">
    <property type="entry name" value="DNase I-like"/>
    <property type="match status" value="1"/>
</dbReference>
<evidence type="ECO:0000256" key="3">
    <source>
        <dbReference type="ARBA" id="ARBA00022723"/>
    </source>
</evidence>
<evidence type="ECO:0000256" key="4">
    <source>
        <dbReference type="ARBA" id="ARBA00022801"/>
    </source>
</evidence>